<evidence type="ECO:0000259" key="2">
    <source>
        <dbReference type="Pfam" id="PF18970"/>
    </source>
</evidence>
<gene>
    <name evidence="3" type="ORF">GCM10022380_00530</name>
</gene>
<name>A0ABP7HC23_9PSEU</name>
<feature type="region of interest" description="Disordered" evidence="1">
    <location>
        <begin position="1"/>
        <end position="102"/>
    </location>
</feature>
<keyword evidence="4" id="KW-1185">Reference proteome</keyword>
<feature type="domain" description="DUF5709" evidence="2">
    <location>
        <begin position="103"/>
        <end position="146"/>
    </location>
</feature>
<evidence type="ECO:0000313" key="3">
    <source>
        <dbReference type="EMBL" id="GAA3788326.1"/>
    </source>
</evidence>
<accession>A0ABP7HC23</accession>
<protein>
    <submittedName>
        <fullName evidence="3">DUF5709 domain-containing protein</fullName>
    </submittedName>
</protein>
<feature type="compositionally biased region" description="Basic and acidic residues" evidence="1">
    <location>
        <begin position="1"/>
        <end position="15"/>
    </location>
</feature>
<feature type="compositionally biased region" description="Acidic residues" evidence="1">
    <location>
        <begin position="80"/>
        <end position="102"/>
    </location>
</feature>
<dbReference type="EMBL" id="BAABCM010000001">
    <property type="protein sequence ID" value="GAA3788326.1"/>
    <property type="molecule type" value="Genomic_DNA"/>
</dbReference>
<feature type="compositionally biased region" description="Basic and acidic residues" evidence="1">
    <location>
        <begin position="61"/>
        <end position="79"/>
    </location>
</feature>
<dbReference type="InterPro" id="IPR043763">
    <property type="entry name" value="DUF5709"/>
</dbReference>
<proteinExistence type="predicted"/>
<sequence>MLCAGLHERERTMDRDEIDDDVYEQLDASDTLDTRGPDDPLDEGYSAAERPWASQGWGTTAREEATGEGLSERLAREVAESESDEGDGLGDTYDTDGELLDDEVGDARTGRLIALADGEAEVDLYARDIGVDGAGASAEEAAMHTIRIDER</sequence>
<dbReference type="Pfam" id="PF18970">
    <property type="entry name" value="DUF5709"/>
    <property type="match status" value="1"/>
</dbReference>
<evidence type="ECO:0000313" key="4">
    <source>
        <dbReference type="Proteomes" id="UP001501624"/>
    </source>
</evidence>
<reference evidence="4" key="1">
    <citation type="journal article" date="2019" name="Int. J. Syst. Evol. Microbiol.">
        <title>The Global Catalogue of Microorganisms (GCM) 10K type strain sequencing project: providing services to taxonomists for standard genome sequencing and annotation.</title>
        <authorList>
            <consortium name="The Broad Institute Genomics Platform"/>
            <consortium name="The Broad Institute Genome Sequencing Center for Infectious Disease"/>
            <person name="Wu L."/>
            <person name="Ma J."/>
        </authorList>
    </citation>
    <scope>NUCLEOTIDE SEQUENCE [LARGE SCALE GENOMIC DNA]</scope>
    <source>
        <strain evidence="4">JCM 17017</strain>
    </source>
</reference>
<dbReference type="Proteomes" id="UP001501624">
    <property type="component" value="Unassembled WGS sequence"/>
</dbReference>
<comment type="caution">
    <text evidence="3">The sequence shown here is derived from an EMBL/GenBank/DDBJ whole genome shotgun (WGS) entry which is preliminary data.</text>
</comment>
<evidence type="ECO:0000256" key="1">
    <source>
        <dbReference type="SAM" id="MobiDB-lite"/>
    </source>
</evidence>
<organism evidence="3 4">
    <name type="scientific">Amycolatopsis tucumanensis</name>
    <dbReference type="NCBI Taxonomy" id="401106"/>
    <lineage>
        <taxon>Bacteria</taxon>
        <taxon>Bacillati</taxon>
        <taxon>Actinomycetota</taxon>
        <taxon>Actinomycetes</taxon>
        <taxon>Pseudonocardiales</taxon>
        <taxon>Pseudonocardiaceae</taxon>
        <taxon>Amycolatopsis</taxon>
    </lineage>
</organism>